<evidence type="ECO:0000313" key="3">
    <source>
        <dbReference type="Proteomes" id="UP000776252"/>
    </source>
</evidence>
<feature type="transmembrane region" description="Helical" evidence="1">
    <location>
        <begin position="97"/>
        <end position="115"/>
    </location>
</feature>
<keyword evidence="1" id="KW-0472">Membrane</keyword>
<proteinExistence type="predicted"/>
<dbReference type="EMBL" id="JAHLDV010000023">
    <property type="protein sequence ID" value="MBU3160302.1"/>
    <property type="molecule type" value="Genomic_DNA"/>
</dbReference>
<feature type="transmembrane region" description="Helical" evidence="1">
    <location>
        <begin position="178"/>
        <end position="199"/>
    </location>
</feature>
<gene>
    <name evidence="2" type="ORF">KPL37_11140</name>
</gene>
<name>A0ABS6BWF9_9CLOT</name>
<feature type="transmembrane region" description="Helical" evidence="1">
    <location>
        <begin position="205"/>
        <end position="223"/>
    </location>
</feature>
<accession>A0ABS6BWF9</accession>
<sequence>MIKTSVLIKQLNKSAKNLSKENKKVFDDIILYIRFSNIKTRDGEEFLQQILESFLNAEQQGVSIEYMLGTNDIKHYCEEIVRAYKSSYNYLSLSSEYIMVTGIVILVFSIINYITQNFTILWRHNIENFTFYLNFDLELIFQLLIIVPLFIAAYAYLRKSCFKKTTKRSKVKEFFILWVLNVLLICIMVVFIMFVGKIILFRLNIIIVLIVGIALYFIGDYLSQNK</sequence>
<keyword evidence="3" id="KW-1185">Reference proteome</keyword>
<dbReference type="RefSeq" id="WP_216149322.1">
    <property type="nucleotide sequence ID" value="NZ_JAHLDV010000023.1"/>
</dbReference>
<feature type="transmembrane region" description="Helical" evidence="1">
    <location>
        <begin position="139"/>
        <end position="157"/>
    </location>
</feature>
<keyword evidence="1" id="KW-1133">Transmembrane helix</keyword>
<evidence type="ECO:0008006" key="4">
    <source>
        <dbReference type="Google" id="ProtNLM"/>
    </source>
</evidence>
<protein>
    <recommendedName>
        <fullName evidence="4">DUF1048 domain-containing protein</fullName>
    </recommendedName>
</protein>
<comment type="caution">
    <text evidence="2">The sequence shown here is derived from an EMBL/GenBank/DDBJ whole genome shotgun (WGS) entry which is preliminary data.</text>
</comment>
<keyword evidence="1" id="KW-0812">Transmembrane</keyword>
<dbReference type="Proteomes" id="UP000776252">
    <property type="component" value="Unassembled WGS sequence"/>
</dbReference>
<reference evidence="2 3" key="1">
    <citation type="submission" date="2021-06" db="EMBL/GenBank/DDBJ databases">
        <title>Clostridia strains as spoilage organisms.</title>
        <authorList>
            <person name="Wambui J."/>
            <person name="Stephan R."/>
            <person name="Stevens M.J.A."/>
        </authorList>
    </citation>
    <scope>NUCLEOTIDE SEQUENCE [LARGE SCALE GENOMIC DNA]</scope>
    <source>
        <strain evidence="2 3">DSM 14204</strain>
    </source>
</reference>
<evidence type="ECO:0000313" key="2">
    <source>
        <dbReference type="EMBL" id="MBU3160302.1"/>
    </source>
</evidence>
<evidence type="ECO:0000256" key="1">
    <source>
        <dbReference type="SAM" id="Phobius"/>
    </source>
</evidence>
<organism evidence="2 3">
    <name type="scientific">Clostridium frigoris</name>
    <dbReference type="NCBI Taxonomy" id="205327"/>
    <lineage>
        <taxon>Bacteria</taxon>
        <taxon>Bacillati</taxon>
        <taxon>Bacillota</taxon>
        <taxon>Clostridia</taxon>
        <taxon>Eubacteriales</taxon>
        <taxon>Clostridiaceae</taxon>
        <taxon>Clostridium</taxon>
    </lineage>
</organism>